<evidence type="ECO:0000313" key="5">
    <source>
        <dbReference type="Proteomes" id="UP000680815"/>
    </source>
</evidence>
<dbReference type="Gene3D" id="3.40.190.170">
    <property type="entry name" value="Bacterial extracellular solute-binding protein, family 7"/>
    <property type="match status" value="1"/>
</dbReference>
<dbReference type="NCBIfam" id="NF037995">
    <property type="entry name" value="TRAP_S1"/>
    <property type="match status" value="1"/>
</dbReference>
<evidence type="ECO:0000256" key="3">
    <source>
        <dbReference type="ARBA" id="ARBA00022729"/>
    </source>
</evidence>
<dbReference type="Pfam" id="PF03480">
    <property type="entry name" value="DctP"/>
    <property type="match status" value="1"/>
</dbReference>
<dbReference type="PANTHER" id="PTHR33376:SF7">
    <property type="entry name" value="C4-DICARBOXYLATE-BINDING PROTEIN DCTB"/>
    <property type="match status" value="1"/>
</dbReference>
<evidence type="ECO:0000256" key="1">
    <source>
        <dbReference type="ARBA" id="ARBA00009023"/>
    </source>
</evidence>
<dbReference type="EMBL" id="JAGIYZ010000003">
    <property type="protein sequence ID" value="MBP0463240.1"/>
    <property type="molecule type" value="Genomic_DNA"/>
</dbReference>
<dbReference type="RefSeq" id="WP_209350633.1">
    <property type="nucleotide sequence ID" value="NZ_JAGIYZ010000003.1"/>
</dbReference>
<accession>A0ABS4APF4</accession>
<dbReference type="PIRSF" id="PIRSF006470">
    <property type="entry name" value="DctB"/>
    <property type="match status" value="1"/>
</dbReference>
<dbReference type="NCBIfam" id="TIGR00787">
    <property type="entry name" value="dctP"/>
    <property type="match status" value="1"/>
</dbReference>
<comment type="caution">
    <text evidence="4">The sequence shown here is derived from an EMBL/GenBank/DDBJ whole genome shotgun (WGS) entry which is preliminary data.</text>
</comment>
<dbReference type="InterPro" id="IPR004682">
    <property type="entry name" value="TRAP_DctP"/>
</dbReference>
<keyword evidence="3" id="KW-0732">Signal</keyword>
<evidence type="ECO:0000313" key="4">
    <source>
        <dbReference type="EMBL" id="MBP0463240.1"/>
    </source>
</evidence>
<dbReference type="Proteomes" id="UP000680815">
    <property type="component" value="Unassembled WGS sequence"/>
</dbReference>
<keyword evidence="2" id="KW-0813">Transport</keyword>
<gene>
    <name evidence="4" type="ORF">J5Y09_04900</name>
</gene>
<evidence type="ECO:0000256" key="2">
    <source>
        <dbReference type="ARBA" id="ARBA00022448"/>
    </source>
</evidence>
<dbReference type="PANTHER" id="PTHR33376">
    <property type="match status" value="1"/>
</dbReference>
<sequence length="324" mass="35740">MIARRPLLAGLLAAPAITRGAAAQTRLRLAHVLQPTHSWHLAAEGFAREATERSGGRLAVQVFPGAQLGQNRQALEGVQTGTIELALVGSSDLNTFEPRFGIIEMPYAWLSREQAFAALEGPLGQALGRLVEARGMVDLGLWENGFRHVTNRRQPIVQPADLRGLKIRTPPDRVRVDTFKALGAEPAPLAFGELYAALQQGLFDAQENPLSIIFTSSFFEVQRFMSMTGHVWGGAHLMGSKRVLDRLPAADRALLGELGRKWGVAQRRMIEESDADFLAKLREKGMQVNEVDKPAFQRAVQPVWQQYEATFGPEVMALYRRAVA</sequence>
<keyword evidence="5" id="KW-1185">Reference proteome</keyword>
<organism evidence="4 5">
    <name type="scientific">Roseomonas nitratireducens</name>
    <dbReference type="NCBI Taxonomy" id="2820810"/>
    <lineage>
        <taxon>Bacteria</taxon>
        <taxon>Pseudomonadati</taxon>
        <taxon>Pseudomonadota</taxon>
        <taxon>Alphaproteobacteria</taxon>
        <taxon>Acetobacterales</taxon>
        <taxon>Roseomonadaceae</taxon>
        <taxon>Roseomonas</taxon>
    </lineage>
</organism>
<comment type="similarity">
    <text evidence="1">Belongs to the bacterial solute-binding protein 7 family.</text>
</comment>
<reference evidence="4 5" key="1">
    <citation type="submission" date="2021-03" db="EMBL/GenBank/DDBJ databases">
        <authorList>
            <person name="So Y."/>
        </authorList>
    </citation>
    <scope>NUCLEOTIDE SEQUENCE [LARGE SCALE GENOMIC DNA]</scope>
    <source>
        <strain evidence="4 5">PWR1</strain>
    </source>
</reference>
<protein>
    <submittedName>
        <fullName evidence="4">DctP family TRAP transporter solute-binding subunit</fullName>
    </submittedName>
</protein>
<dbReference type="InterPro" id="IPR018389">
    <property type="entry name" value="DctP_fam"/>
</dbReference>
<proteinExistence type="inferred from homology"/>
<dbReference type="InterPro" id="IPR038404">
    <property type="entry name" value="TRAP_DctP_sf"/>
</dbReference>
<name>A0ABS4APF4_9PROT</name>